<dbReference type="SUPFAM" id="SSF57414">
    <property type="entry name" value="Hairpin loop containing domain-like"/>
    <property type="match status" value="1"/>
</dbReference>
<dbReference type="Gene3D" id="3.50.4.10">
    <property type="entry name" value="Hepatocyte Growth Factor"/>
    <property type="match status" value="1"/>
</dbReference>
<dbReference type="Pfam" id="PF00024">
    <property type="entry name" value="PAN_1"/>
    <property type="match status" value="1"/>
</dbReference>
<dbReference type="Proteomes" id="UP001163046">
    <property type="component" value="Unassembled WGS sequence"/>
</dbReference>
<dbReference type="EMBL" id="MU826826">
    <property type="protein sequence ID" value="KAJ7375364.1"/>
    <property type="molecule type" value="Genomic_DNA"/>
</dbReference>
<organism evidence="3 4">
    <name type="scientific">Desmophyllum pertusum</name>
    <dbReference type="NCBI Taxonomy" id="174260"/>
    <lineage>
        <taxon>Eukaryota</taxon>
        <taxon>Metazoa</taxon>
        <taxon>Cnidaria</taxon>
        <taxon>Anthozoa</taxon>
        <taxon>Hexacorallia</taxon>
        <taxon>Scleractinia</taxon>
        <taxon>Caryophylliina</taxon>
        <taxon>Caryophylliidae</taxon>
        <taxon>Desmophyllum</taxon>
    </lineage>
</organism>
<feature type="signal peptide" evidence="1">
    <location>
        <begin position="1"/>
        <end position="15"/>
    </location>
</feature>
<dbReference type="PROSITE" id="PS50948">
    <property type="entry name" value="PAN"/>
    <property type="match status" value="1"/>
</dbReference>
<keyword evidence="1" id="KW-0732">Signal</keyword>
<protein>
    <recommendedName>
        <fullName evidence="2">Apple domain-containing protein</fullName>
    </recommendedName>
</protein>
<accession>A0A9W9Z6K4</accession>
<dbReference type="SMART" id="SM00473">
    <property type="entry name" value="PAN_AP"/>
    <property type="match status" value="1"/>
</dbReference>
<proteinExistence type="predicted"/>
<dbReference type="AlphaFoldDB" id="A0A9W9Z6K4"/>
<sequence length="209" mass="23624">MWYLVLLFAIHTCNSQCEPEIATTGNCELNDANTKLNDANTKLAPEALKEKEGLSYYEPARSYNSENVLVTLVLRCFSCCNSQCEPVRMCEKVSVSLGTDRKPNYALDGYVLETLCSIPNWQVCQNRCLKNCQCLSFNFKEIATTGNCELNDANTKLAPEALKEKKGVDYYEPVRSYNSENLKCFFILKISILIQPLRSKEPTTIDKLS</sequence>
<feature type="domain" description="Apple" evidence="2">
    <location>
        <begin position="90"/>
        <end position="175"/>
    </location>
</feature>
<feature type="chain" id="PRO_5040870280" description="Apple domain-containing protein" evidence="1">
    <location>
        <begin position="16"/>
        <end position="209"/>
    </location>
</feature>
<dbReference type="InterPro" id="IPR003609">
    <property type="entry name" value="Pan_app"/>
</dbReference>
<evidence type="ECO:0000313" key="3">
    <source>
        <dbReference type="EMBL" id="KAJ7375364.1"/>
    </source>
</evidence>
<comment type="caution">
    <text evidence="3">The sequence shown here is derived from an EMBL/GenBank/DDBJ whole genome shotgun (WGS) entry which is preliminary data.</text>
</comment>
<reference evidence="3" key="1">
    <citation type="submission" date="2023-01" db="EMBL/GenBank/DDBJ databases">
        <title>Genome assembly of the deep-sea coral Lophelia pertusa.</title>
        <authorList>
            <person name="Herrera S."/>
            <person name="Cordes E."/>
        </authorList>
    </citation>
    <scope>NUCLEOTIDE SEQUENCE</scope>
    <source>
        <strain evidence="3">USNM1676648</strain>
        <tissue evidence="3">Polyp</tissue>
    </source>
</reference>
<gene>
    <name evidence="3" type="ORF">OS493_002115</name>
</gene>
<keyword evidence="4" id="KW-1185">Reference proteome</keyword>
<evidence type="ECO:0000256" key="1">
    <source>
        <dbReference type="SAM" id="SignalP"/>
    </source>
</evidence>
<evidence type="ECO:0000313" key="4">
    <source>
        <dbReference type="Proteomes" id="UP001163046"/>
    </source>
</evidence>
<evidence type="ECO:0000259" key="2">
    <source>
        <dbReference type="PROSITE" id="PS50948"/>
    </source>
</evidence>
<name>A0A9W9Z6K4_9CNID</name>